<evidence type="ECO:0000256" key="1">
    <source>
        <dbReference type="ARBA" id="ARBA00022723"/>
    </source>
</evidence>
<dbReference type="InterPro" id="IPR018247">
    <property type="entry name" value="EF_Hand_1_Ca_BS"/>
</dbReference>
<dbReference type="PROSITE" id="PS50222">
    <property type="entry name" value="EF_HAND_2"/>
    <property type="match status" value="4"/>
</dbReference>
<proteinExistence type="predicted"/>
<dbReference type="InterPro" id="IPR039647">
    <property type="entry name" value="EF_hand_pair_protein_CML-like"/>
</dbReference>
<organism evidence="7 8">
    <name type="scientific">Dipteronia sinensis</name>
    <dbReference type="NCBI Taxonomy" id="43782"/>
    <lineage>
        <taxon>Eukaryota</taxon>
        <taxon>Viridiplantae</taxon>
        <taxon>Streptophyta</taxon>
        <taxon>Embryophyta</taxon>
        <taxon>Tracheophyta</taxon>
        <taxon>Spermatophyta</taxon>
        <taxon>Magnoliopsida</taxon>
        <taxon>eudicotyledons</taxon>
        <taxon>Gunneridae</taxon>
        <taxon>Pentapetalae</taxon>
        <taxon>rosids</taxon>
        <taxon>malvids</taxon>
        <taxon>Sapindales</taxon>
        <taxon>Sapindaceae</taxon>
        <taxon>Hippocastanoideae</taxon>
        <taxon>Acereae</taxon>
        <taxon>Dipteronia</taxon>
    </lineage>
</organism>
<feature type="domain" description="EF-hand" evidence="6">
    <location>
        <begin position="84"/>
        <end position="119"/>
    </location>
</feature>
<protein>
    <recommendedName>
        <fullName evidence="6">EF-hand domain-containing protein</fullName>
    </recommendedName>
</protein>
<dbReference type="PANTHER" id="PTHR10891">
    <property type="entry name" value="EF-HAND CALCIUM-BINDING DOMAIN CONTAINING PROTEIN"/>
    <property type="match status" value="1"/>
</dbReference>
<keyword evidence="3" id="KW-0106">Calcium</keyword>
<dbReference type="EMBL" id="JANJYJ010000971">
    <property type="protein sequence ID" value="KAK3169162.1"/>
    <property type="molecule type" value="Genomic_DNA"/>
</dbReference>
<keyword evidence="8" id="KW-1185">Reference proteome</keyword>
<dbReference type="Gene3D" id="1.10.238.10">
    <property type="entry name" value="EF-hand"/>
    <property type="match status" value="2"/>
</dbReference>
<comment type="caution">
    <text evidence="7">The sequence shown here is derived from an EMBL/GenBank/DDBJ whole genome shotgun (WGS) entry which is preliminary data.</text>
</comment>
<dbReference type="SUPFAM" id="SSF47473">
    <property type="entry name" value="EF-hand"/>
    <property type="match status" value="1"/>
</dbReference>
<dbReference type="Proteomes" id="UP001281410">
    <property type="component" value="Unassembled WGS sequence"/>
</dbReference>
<dbReference type="PROSITE" id="PS00018">
    <property type="entry name" value="EF_HAND_1"/>
    <property type="match status" value="3"/>
</dbReference>
<feature type="domain" description="EF-hand" evidence="6">
    <location>
        <begin position="158"/>
        <end position="188"/>
    </location>
</feature>
<keyword evidence="5" id="KW-0175">Coiled coil</keyword>
<feature type="coiled-coil region" evidence="5">
    <location>
        <begin position="106"/>
        <end position="133"/>
    </location>
</feature>
<evidence type="ECO:0000259" key="6">
    <source>
        <dbReference type="PROSITE" id="PS50222"/>
    </source>
</evidence>
<dbReference type="SMART" id="SM00054">
    <property type="entry name" value="EFh"/>
    <property type="match status" value="4"/>
</dbReference>
<dbReference type="FunFam" id="1.10.238.10:FF:000237">
    <property type="entry name" value="Calcium-binding protein CML38"/>
    <property type="match status" value="1"/>
</dbReference>
<dbReference type="InterPro" id="IPR002048">
    <property type="entry name" value="EF_hand_dom"/>
</dbReference>
<evidence type="ECO:0000256" key="4">
    <source>
        <dbReference type="ARBA" id="ARBA00057710"/>
    </source>
</evidence>
<dbReference type="Pfam" id="PF13499">
    <property type="entry name" value="EF-hand_7"/>
    <property type="match status" value="2"/>
</dbReference>
<evidence type="ECO:0000313" key="8">
    <source>
        <dbReference type="Proteomes" id="UP001281410"/>
    </source>
</evidence>
<keyword evidence="2" id="KW-0677">Repeat</keyword>
<evidence type="ECO:0000313" key="7">
    <source>
        <dbReference type="EMBL" id="KAK3169162.1"/>
    </source>
</evidence>
<gene>
    <name evidence="7" type="ORF">Dsin_000066</name>
</gene>
<dbReference type="CDD" id="cd00051">
    <property type="entry name" value="EFh"/>
    <property type="match status" value="2"/>
</dbReference>
<dbReference type="InterPro" id="IPR011992">
    <property type="entry name" value="EF-hand-dom_pair"/>
</dbReference>
<comment type="function">
    <text evidence="4">Potential calcium sensor that binds calcium in vitro.</text>
</comment>
<feature type="domain" description="EF-hand" evidence="6">
    <location>
        <begin position="48"/>
        <end position="83"/>
    </location>
</feature>
<evidence type="ECO:0000256" key="5">
    <source>
        <dbReference type="SAM" id="Coils"/>
    </source>
</evidence>
<evidence type="ECO:0000256" key="2">
    <source>
        <dbReference type="ARBA" id="ARBA00022737"/>
    </source>
</evidence>
<sequence>MVANKNQPKESPFLRLRRKLVPDKNKAQKHKDNTYDATEIICNTSSTTSSGQLQRVFNYFDDNRDGRISATELQRCLKMVGEDLSMEDAEAAVESSDINGDGHLDLDEFQKLMEATNDNHEEKKRELREAFRMYVTDDSTFITPASLKRMLSRLGDSSSVDDCKAMIRAFDLNGDGVLSFDEFAIMMH</sequence>
<reference evidence="7" key="1">
    <citation type="journal article" date="2023" name="Plant J.">
        <title>Genome sequences and population genomics provide insights into the demographic history, inbreeding, and mutation load of two 'living fossil' tree species of Dipteronia.</title>
        <authorList>
            <person name="Feng Y."/>
            <person name="Comes H.P."/>
            <person name="Chen J."/>
            <person name="Zhu S."/>
            <person name="Lu R."/>
            <person name="Zhang X."/>
            <person name="Li P."/>
            <person name="Qiu J."/>
            <person name="Olsen K.M."/>
            <person name="Qiu Y."/>
        </authorList>
    </citation>
    <scope>NUCLEOTIDE SEQUENCE</scope>
    <source>
        <strain evidence="7">NBL</strain>
    </source>
</reference>
<dbReference type="GO" id="GO:0005509">
    <property type="term" value="F:calcium ion binding"/>
    <property type="evidence" value="ECO:0007669"/>
    <property type="project" value="InterPro"/>
</dbReference>
<feature type="domain" description="EF-hand" evidence="6">
    <location>
        <begin position="122"/>
        <end position="157"/>
    </location>
</feature>
<name>A0AAD9Z379_9ROSI</name>
<evidence type="ECO:0000256" key="3">
    <source>
        <dbReference type="ARBA" id="ARBA00022837"/>
    </source>
</evidence>
<dbReference type="AlphaFoldDB" id="A0AAD9Z379"/>
<accession>A0AAD9Z379</accession>
<keyword evidence="1" id="KW-0479">Metal-binding</keyword>